<evidence type="ECO:0000313" key="2">
    <source>
        <dbReference type="Proteomes" id="UP000504635"/>
    </source>
</evidence>
<dbReference type="AlphaFoldDB" id="A0A6J2YHV3"/>
<dbReference type="PANTHER" id="PTHR47412:SF1">
    <property type="entry name" value="FI01434P-RELATED"/>
    <property type="match status" value="1"/>
</dbReference>
<dbReference type="KEGG" id="soy:115888148"/>
<keyword evidence="1" id="KW-0472">Membrane</keyword>
<feature type="transmembrane region" description="Helical" evidence="1">
    <location>
        <begin position="9"/>
        <end position="27"/>
    </location>
</feature>
<accession>A0A6J2YHV3</accession>
<dbReference type="Proteomes" id="UP000504635">
    <property type="component" value="Unplaced"/>
</dbReference>
<keyword evidence="2" id="KW-1185">Reference proteome</keyword>
<dbReference type="OrthoDB" id="9974378at2759"/>
<evidence type="ECO:0000256" key="1">
    <source>
        <dbReference type="SAM" id="Phobius"/>
    </source>
</evidence>
<gene>
    <name evidence="3" type="primary">LOC115888148</name>
</gene>
<protein>
    <submittedName>
        <fullName evidence="3">Beta-1,4-glucuronyltransferase 1-like</fullName>
    </submittedName>
</protein>
<dbReference type="GeneID" id="115888148"/>
<keyword evidence="1" id="KW-1133">Transmembrane helix</keyword>
<dbReference type="Pfam" id="PF13896">
    <property type="entry name" value="Glyco_transf_49"/>
    <property type="match status" value="1"/>
</dbReference>
<keyword evidence="1" id="KW-0812">Transmembrane</keyword>
<evidence type="ECO:0000313" key="3">
    <source>
        <dbReference type="RefSeq" id="XP_030763603.1"/>
    </source>
</evidence>
<proteinExistence type="predicted"/>
<sequence length="499" mass="58546">MHLGQSQRYFKLLAVVVVFTLVFLIFTRKNLPETSQNIVYRDTRENFINLVNERLASLNRTKTKDKNGLAIDLGIEDVDVLQEDESQLNIDDRMPSAYLRFHEPETNINKSYCKFNYDLPHDFQYRRYDFPPSERRKSPYRVLYNVTEAYNIEDVPKVTYATHVTANFAYYIPELLRYWNGLISVAAFVPDLDAALFLEQINQYCYCEPEMYRVSIHIVVPQSLPISKKDIYFDPPDSCTPIDSSKIQVYSNFDDTTIYPINVCRNVARTSSLTKYVLLSDVQLMPSKDMASGFLKMIETYDKTDPKEVFVLPIFEVAETEFIPETKEDLRTLIANSKAVYFHGMICKHCQKFPGIEEWVDTINSTEIEPFITLKRHYPYHRWEPIFIGTNAEPLFNEQLSWEGLQDKMLNSLEMCVQDYDFTILDNAFLTHWPGIRTEKLKTEDWRTPYINQNMAVYNVSIEVLKKKYTYIEGCSLNSTMNLHYISKKHKKVNSEKEM</sequence>
<dbReference type="PANTHER" id="PTHR47412">
    <property type="entry name" value="FI01434P-RELATED"/>
    <property type="match status" value="1"/>
</dbReference>
<dbReference type="RefSeq" id="XP_030763603.1">
    <property type="nucleotide sequence ID" value="XM_030907743.1"/>
</dbReference>
<organism evidence="2 3">
    <name type="scientific">Sitophilus oryzae</name>
    <name type="common">Rice weevil</name>
    <name type="synonym">Curculio oryzae</name>
    <dbReference type="NCBI Taxonomy" id="7048"/>
    <lineage>
        <taxon>Eukaryota</taxon>
        <taxon>Metazoa</taxon>
        <taxon>Ecdysozoa</taxon>
        <taxon>Arthropoda</taxon>
        <taxon>Hexapoda</taxon>
        <taxon>Insecta</taxon>
        <taxon>Pterygota</taxon>
        <taxon>Neoptera</taxon>
        <taxon>Endopterygota</taxon>
        <taxon>Coleoptera</taxon>
        <taxon>Polyphaga</taxon>
        <taxon>Cucujiformia</taxon>
        <taxon>Curculionidae</taxon>
        <taxon>Dryophthorinae</taxon>
        <taxon>Sitophilus</taxon>
    </lineage>
</organism>
<reference evidence="3" key="1">
    <citation type="submission" date="2025-08" db="UniProtKB">
        <authorList>
            <consortium name="RefSeq"/>
        </authorList>
    </citation>
    <scope>IDENTIFICATION</scope>
    <source>
        <tissue evidence="3">Gonads</tissue>
    </source>
</reference>
<dbReference type="InParanoid" id="A0A6J2YHV3"/>
<name>A0A6J2YHV3_SITOR</name>